<comment type="caution">
    <text evidence="1">The sequence shown here is derived from an EMBL/GenBank/DDBJ whole genome shotgun (WGS) entry which is preliminary data.</text>
</comment>
<dbReference type="EMBL" id="NJHN03000071">
    <property type="protein sequence ID" value="KAH9417888.1"/>
    <property type="molecule type" value="Genomic_DNA"/>
</dbReference>
<sequence length="562" mass="64306">MPTIYLVKEDEPQPSTSNISLNDELEIIPSTSTLTTTITPVDEDITGAIGQDHLNDYNEFMMMNNEQEREQEESDSIIKLVPMVIKHCLSVLPNDIKDTTNIYENMITLSQSNYFLNQFIELLPSFVPPVHEKWPSKNLQSTSPLKFSWVQPSEICDKIFLNNKFIVSQLLNETSCNFDQLKYTEHLKCDINRRKQLMGELIGFNRAEMKRSGYELKDVLKPLIDDLKFIMEEGIEKKITDINGQTITKKFKIAISAVCGDNKGIYELLGYHTAFTSRSFICRLCGAKAKDNELNQIGNLIDFAKIDYQKALVMDKAAPKPSDKAYGLQTLCAFVDLPNINISNLSPLDCMHDLDEGVLENIIFATIKLEKIEIPLINTAMQTVSFKEDKVKIIGSHRGKLSSFKIKGTAASKYEFFVRFDEILSKIPHHLQSGTDAFTLYNTAKDFAILCHRQTMDEGDIAKLKNYGQVIVDSYSTITGATITPKFHNILHYWQDAKKYGPIYRNSSYKYERVHQNNKRSIASSKNLINPSYSMINYSQRKISLNLLKMKFFEFNFYENSD</sequence>
<evidence type="ECO:0000313" key="1">
    <source>
        <dbReference type="EMBL" id="KAH9417888.1"/>
    </source>
</evidence>
<proteinExistence type="predicted"/>
<protein>
    <submittedName>
        <fullName evidence="1">Uncharacterized protein</fullName>
    </submittedName>
</protein>
<reference evidence="1 2" key="2">
    <citation type="journal article" date="2022" name="Mol. Biol. Evol.">
        <title>Comparative Genomics Reveals Insights into the Divergent Evolution of Astigmatic Mites and Household Pest Adaptations.</title>
        <authorList>
            <person name="Xiong Q."/>
            <person name="Wan A.T."/>
            <person name="Liu X."/>
            <person name="Fung C.S."/>
            <person name="Xiao X."/>
            <person name="Malainual N."/>
            <person name="Hou J."/>
            <person name="Wang L."/>
            <person name="Wang M."/>
            <person name="Yang K.Y."/>
            <person name="Cui Y."/>
            <person name="Leung E.L."/>
            <person name="Nong W."/>
            <person name="Shin S.K."/>
            <person name="Au S.W."/>
            <person name="Jeong K.Y."/>
            <person name="Chew F.T."/>
            <person name="Hui J.H."/>
            <person name="Leung T.F."/>
            <person name="Tungtrongchitr A."/>
            <person name="Zhong N."/>
            <person name="Liu Z."/>
            <person name="Tsui S.K."/>
        </authorList>
    </citation>
    <scope>NUCLEOTIDE SEQUENCE [LARGE SCALE GENOMIC DNA]</scope>
    <source>
        <strain evidence="1">Derp</strain>
    </source>
</reference>
<gene>
    <name evidence="1" type="ORF">DERP_015370</name>
</gene>
<organism evidence="1 2">
    <name type="scientific">Dermatophagoides pteronyssinus</name>
    <name type="common">European house dust mite</name>
    <dbReference type="NCBI Taxonomy" id="6956"/>
    <lineage>
        <taxon>Eukaryota</taxon>
        <taxon>Metazoa</taxon>
        <taxon>Ecdysozoa</taxon>
        <taxon>Arthropoda</taxon>
        <taxon>Chelicerata</taxon>
        <taxon>Arachnida</taxon>
        <taxon>Acari</taxon>
        <taxon>Acariformes</taxon>
        <taxon>Sarcoptiformes</taxon>
        <taxon>Astigmata</taxon>
        <taxon>Psoroptidia</taxon>
        <taxon>Analgoidea</taxon>
        <taxon>Pyroglyphidae</taxon>
        <taxon>Dermatophagoidinae</taxon>
        <taxon>Dermatophagoides</taxon>
    </lineage>
</organism>
<reference evidence="1 2" key="1">
    <citation type="journal article" date="2018" name="J. Allergy Clin. Immunol.">
        <title>High-quality assembly of Dermatophagoides pteronyssinus genome and transcriptome reveals a wide range of novel allergens.</title>
        <authorList>
            <person name="Liu X.Y."/>
            <person name="Yang K.Y."/>
            <person name="Wang M.Q."/>
            <person name="Kwok J.S."/>
            <person name="Zeng X."/>
            <person name="Yang Z."/>
            <person name="Xiao X.J."/>
            <person name="Lau C.P."/>
            <person name="Li Y."/>
            <person name="Huang Z.M."/>
            <person name="Ba J.G."/>
            <person name="Yim A.K."/>
            <person name="Ouyang C.Y."/>
            <person name="Ngai S.M."/>
            <person name="Chan T.F."/>
            <person name="Leung E.L."/>
            <person name="Liu L."/>
            <person name="Liu Z.G."/>
            <person name="Tsui S.K."/>
        </authorList>
    </citation>
    <scope>NUCLEOTIDE SEQUENCE [LARGE SCALE GENOMIC DNA]</scope>
    <source>
        <strain evidence="1">Derp</strain>
    </source>
</reference>
<dbReference type="Proteomes" id="UP000887458">
    <property type="component" value="Unassembled WGS sequence"/>
</dbReference>
<evidence type="ECO:0000313" key="2">
    <source>
        <dbReference type="Proteomes" id="UP000887458"/>
    </source>
</evidence>
<keyword evidence="2" id="KW-1185">Reference proteome</keyword>
<name>A0ABQ8J5U1_DERPT</name>
<accession>A0ABQ8J5U1</accession>